<dbReference type="eggNOG" id="KOG1904">
    <property type="taxonomic scope" value="Eukaryota"/>
</dbReference>
<feature type="compositionally biased region" description="Polar residues" evidence="8">
    <location>
        <begin position="699"/>
        <end position="708"/>
    </location>
</feature>
<dbReference type="CDD" id="cd20147">
    <property type="entry name" value="PWWP_HULK"/>
    <property type="match status" value="1"/>
</dbReference>
<evidence type="ECO:0000313" key="12">
    <source>
        <dbReference type="RefSeq" id="XP_010250020.1"/>
    </source>
</evidence>
<reference evidence="12" key="1">
    <citation type="submission" date="2025-08" db="UniProtKB">
        <authorList>
            <consortium name="RefSeq"/>
        </authorList>
    </citation>
    <scope>IDENTIFICATION</scope>
</reference>
<evidence type="ECO:0000259" key="9">
    <source>
        <dbReference type="PROSITE" id="PS50812"/>
    </source>
</evidence>
<feature type="compositionally biased region" description="Basic and acidic residues" evidence="8">
    <location>
        <begin position="225"/>
        <end position="236"/>
    </location>
</feature>
<dbReference type="SMART" id="SM00293">
    <property type="entry name" value="PWWP"/>
    <property type="match status" value="1"/>
</dbReference>
<dbReference type="Pfam" id="PF04818">
    <property type="entry name" value="CID"/>
    <property type="match status" value="1"/>
</dbReference>
<dbReference type="GO" id="GO:0006397">
    <property type="term" value="P:mRNA processing"/>
    <property type="evidence" value="ECO:0007669"/>
    <property type="project" value="UniProtKB-KW"/>
</dbReference>
<dbReference type="FunFam" id="1.25.40.90:FF:000037">
    <property type="entry name" value="Enhancer of ag-4 2"/>
    <property type="match status" value="1"/>
</dbReference>
<organism evidence="11 12">
    <name type="scientific">Nelumbo nucifera</name>
    <name type="common">Sacred lotus</name>
    <dbReference type="NCBI Taxonomy" id="4432"/>
    <lineage>
        <taxon>Eukaryota</taxon>
        <taxon>Viridiplantae</taxon>
        <taxon>Streptophyta</taxon>
        <taxon>Embryophyta</taxon>
        <taxon>Tracheophyta</taxon>
        <taxon>Spermatophyta</taxon>
        <taxon>Magnoliopsida</taxon>
        <taxon>Proteales</taxon>
        <taxon>Nelumbonaceae</taxon>
        <taxon>Nelumbo</taxon>
    </lineage>
</organism>
<feature type="region of interest" description="Disordered" evidence="8">
    <location>
        <begin position="1107"/>
        <end position="1322"/>
    </location>
</feature>
<feature type="compositionally biased region" description="Polar residues" evidence="8">
    <location>
        <begin position="536"/>
        <end position="546"/>
    </location>
</feature>
<dbReference type="FunCoup" id="A0A1U7ZBH8">
    <property type="interactions" value="2510"/>
</dbReference>
<feature type="compositionally biased region" description="Low complexity" evidence="8">
    <location>
        <begin position="1395"/>
        <end position="1412"/>
    </location>
</feature>
<dbReference type="Gene3D" id="1.25.40.90">
    <property type="match status" value="1"/>
</dbReference>
<dbReference type="OrthoDB" id="62853at2759"/>
<feature type="compositionally biased region" description="Basic and acidic residues" evidence="8">
    <location>
        <begin position="1108"/>
        <end position="1117"/>
    </location>
</feature>
<feature type="compositionally biased region" description="Basic residues" evidence="8">
    <location>
        <begin position="281"/>
        <end position="293"/>
    </location>
</feature>
<keyword evidence="2" id="KW-0217">Developmental protein</keyword>
<dbReference type="Pfam" id="PF00855">
    <property type="entry name" value="PWWP"/>
    <property type="match status" value="1"/>
</dbReference>
<feature type="compositionally biased region" description="Basic residues" evidence="8">
    <location>
        <begin position="406"/>
        <end position="420"/>
    </location>
</feature>
<feature type="compositionally biased region" description="Basic and acidic residues" evidence="8">
    <location>
        <begin position="340"/>
        <end position="358"/>
    </location>
</feature>
<proteinExistence type="predicted"/>
<feature type="region of interest" description="Disordered" evidence="8">
    <location>
        <begin position="565"/>
        <end position="588"/>
    </location>
</feature>
<evidence type="ECO:0000256" key="7">
    <source>
        <dbReference type="ARBA" id="ARBA00023242"/>
    </source>
</evidence>
<evidence type="ECO:0000256" key="3">
    <source>
        <dbReference type="ARBA" id="ARBA00022664"/>
    </source>
</evidence>
<feature type="region of interest" description="Disordered" evidence="8">
    <location>
        <begin position="601"/>
        <end position="621"/>
    </location>
</feature>
<dbReference type="InterPro" id="IPR006569">
    <property type="entry name" value="CID_dom"/>
</dbReference>
<keyword evidence="5" id="KW-0287">Flowering</keyword>
<keyword evidence="7" id="KW-0539">Nucleus</keyword>
<feature type="domain" description="CID" evidence="10">
    <location>
        <begin position="910"/>
        <end position="1051"/>
    </location>
</feature>
<feature type="compositionally biased region" description="Basic and acidic residues" evidence="8">
    <location>
        <begin position="1162"/>
        <end position="1173"/>
    </location>
</feature>
<dbReference type="SUPFAM" id="SSF63748">
    <property type="entry name" value="Tudor/PWWP/MBT"/>
    <property type="match status" value="1"/>
</dbReference>
<dbReference type="InParanoid" id="A0A1U7ZBH8"/>
<evidence type="ECO:0000256" key="8">
    <source>
        <dbReference type="SAM" id="MobiDB-lite"/>
    </source>
</evidence>
<dbReference type="Gene3D" id="2.30.30.140">
    <property type="match status" value="1"/>
</dbReference>
<dbReference type="SMART" id="SM00582">
    <property type="entry name" value="RPR"/>
    <property type="match status" value="1"/>
</dbReference>
<dbReference type="STRING" id="4432.A0A1U7ZBH8"/>
<evidence type="ECO:0000256" key="1">
    <source>
        <dbReference type="ARBA" id="ARBA00004123"/>
    </source>
</evidence>
<evidence type="ECO:0000256" key="6">
    <source>
        <dbReference type="ARBA" id="ARBA00023163"/>
    </source>
</evidence>
<dbReference type="InterPro" id="IPR008942">
    <property type="entry name" value="ENTH_VHS"/>
</dbReference>
<feature type="region of interest" description="Disordered" evidence="8">
    <location>
        <begin position="672"/>
        <end position="717"/>
    </location>
</feature>
<keyword evidence="11" id="KW-1185">Reference proteome</keyword>
<evidence type="ECO:0000256" key="2">
    <source>
        <dbReference type="ARBA" id="ARBA00022473"/>
    </source>
</evidence>
<dbReference type="GeneID" id="104592374"/>
<evidence type="ECO:0000313" key="11">
    <source>
        <dbReference type="Proteomes" id="UP000189703"/>
    </source>
</evidence>
<dbReference type="KEGG" id="nnu:104592374"/>
<protein>
    <submittedName>
        <fullName evidence="12">ENHANCER OF AG-4 protein 2-like isoform X1</fullName>
    </submittedName>
</protein>
<gene>
    <name evidence="12" type="primary">LOC104592374</name>
</gene>
<dbReference type="GO" id="GO:0005634">
    <property type="term" value="C:nucleus"/>
    <property type="evidence" value="ECO:0000318"/>
    <property type="project" value="GO_Central"/>
</dbReference>
<dbReference type="GO" id="GO:0009908">
    <property type="term" value="P:flower development"/>
    <property type="evidence" value="ECO:0007669"/>
    <property type="project" value="UniProtKB-KW"/>
</dbReference>
<dbReference type="PRINTS" id="PR01217">
    <property type="entry name" value="PRICHEXTENSN"/>
</dbReference>
<feature type="compositionally biased region" description="Pro residues" evidence="8">
    <location>
        <begin position="1198"/>
        <end position="1265"/>
    </location>
</feature>
<dbReference type="Proteomes" id="UP000189703">
    <property type="component" value="Unplaced"/>
</dbReference>
<feature type="compositionally biased region" description="Basic and acidic residues" evidence="8">
    <location>
        <begin position="525"/>
        <end position="534"/>
    </location>
</feature>
<keyword evidence="6" id="KW-0804">Transcription</keyword>
<feature type="region of interest" description="Disordered" evidence="8">
    <location>
        <begin position="1389"/>
        <end position="1448"/>
    </location>
</feature>
<feature type="domain" description="PWWP" evidence="9">
    <location>
        <begin position="19"/>
        <end position="76"/>
    </location>
</feature>
<feature type="compositionally biased region" description="Polar residues" evidence="8">
    <location>
        <begin position="1423"/>
        <end position="1448"/>
    </location>
</feature>
<feature type="region of interest" description="Disordered" evidence="8">
    <location>
        <begin position="864"/>
        <end position="909"/>
    </location>
</feature>
<feature type="compositionally biased region" description="Basic and acidic residues" evidence="8">
    <location>
        <begin position="168"/>
        <end position="179"/>
    </location>
</feature>
<name>A0A1U7ZBH8_NELNU</name>
<feature type="compositionally biased region" description="Acidic residues" evidence="8">
    <location>
        <begin position="1148"/>
        <end position="1157"/>
    </location>
</feature>
<dbReference type="PANTHER" id="PTHR12550:SF70">
    <property type="entry name" value="JIL-1 ANCHORING AND STABILIZING PROTEIN, ISOFORM A"/>
    <property type="match status" value="1"/>
</dbReference>
<dbReference type="OMA" id="GKHENSP"/>
<dbReference type="GO" id="GO:0006338">
    <property type="term" value="P:chromatin remodeling"/>
    <property type="evidence" value="ECO:0000318"/>
    <property type="project" value="GO_Central"/>
</dbReference>
<feature type="region of interest" description="Disordered" evidence="8">
    <location>
        <begin position="508"/>
        <end position="546"/>
    </location>
</feature>
<accession>A0A1U7ZBH8</accession>
<feature type="compositionally biased region" description="Basic and acidic residues" evidence="8">
    <location>
        <begin position="310"/>
        <end position="332"/>
    </location>
</feature>
<keyword evidence="3" id="KW-0507">mRNA processing</keyword>
<evidence type="ECO:0000256" key="5">
    <source>
        <dbReference type="ARBA" id="ARBA00023089"/>
    </source>
</evidence>
<dbReference type="PANTHER" id="PTHR12550">
    <property type="entry name" value="HEPATOMA-DERIVED GROWTH FACTOR-RELATED"/>
    <property type="match status" value="1"/>
</dbReference>
<feature type="compositionally biased region" description="Basic residues" evidence="8">
    <location>
        <begin position="359"/>
        <end position="370"/>
    </location>
</feature>
<dbReference type="RefSeq" id="XP_010250020.1">
    <property type="nucleotide sequence ID" value="XM_010251718.1"/>
</dbReference>
<comment type="subcellular location">
    <subcellularLocation>
        <location evidence="1">Nucleus</location>
    </subcellularLocation>
</comment>
<keyword evidence="4" id="KW-0805">Transcription regulation</keyword>
<evidence type="ECO:0000259" key="10">
    <source>
        <dbReference type="PROSITE" id="PS51391"/>
    </source>
</evidence>
<feature type="compositionally biased region" description="Basic and acidic residues" evidence="8">
    <location>
        <begin position="427"/>
        <end position="436"/>
    </location>
</feature>
<feature type="region of interest" description="Disordered" evidence="8">
    <location>
        <begin position="168"/>
        <end position="248"/>
    </location>
</feature>
<feature type="compositionally biased region" description="Polar residues" evidence="8">
    <location>
        <begin position="864"/>
        <end position="883"/>
    </location>
</feature>
<dbReference type="PROSITE" id="PS51391">
    <property type="entry name" value="CID"/>
    <property type="match status" value="1"/>
</dbReference>
<feature type="region of interest" description="Disordered" evidence="8">
    <location>
        <begin position="265"/>
        <end position="467"/>
    </location>
</feature>
<feature type="compositionally biased region" description="Pro residues" evidence="8">
    <location>
        <begin position="1298"/>
        <end position="1315"/>
    </location>
</feature>
<evidence type="ECO:0000256" key="4">
    <source>
        <dbReference type="ARBA" id="ARBA00023015"/>
    </source>
</evidence>
<dbReference type="PROSITE" id="PS50812">
    <property type="entry name" value="PWWP"/>
    <property type="match status" value="1"/>
</dbReference>
<dbReference type="InterPro" id="IPR000313">
    <property type="entry name" value="PWWP_dom"/>
</dbReference>
<sequence length="1557" mass="168215">MAPGRKKGANRAKANQLSLGDLVLAKVKGFPAWPAKISRPEDWERTPDPKKYFVQFFGTAEIAFVAPADIQAFTNEAKSKLSARCQGKTVKDFARAVKEICEAFEELQQKKAGGSGADTDKTALDSVASSIDGGVAELNDQIQTDIHNQISGGEASADDQYGLEQCSHRGDETEKKDIKPSISCNKEPSLSPVLSIKRRDKTSNGAHIPKKEAPPTSKPDNPYPLKEESGKVETHSKGSSSSRSSHLLNQGDSLSCLVDDNDGLPCLDGSVSAKQSTGGQKAKKVVSVLKRRRDGAVDVRKRMNPALKSLKRDNPDSHLDLPESGEHLKDGVQSKSSPCDNKKESSPDTFKSDSDISNKKKAKGLPRVNKHLMGGDKPLGLHDSCKGTLNGSEGQGKDELLSLGDHRKKRSHLGHSRHKLPPGEDSDPTKRIKHVDVSGSTTKKSLFKRSESPGSAVVGDTGDKHGETKTFTSFLKEENHLPLSSETFSVQITLPGDEDILPPTKRRRRALEAMSDCATETAGDISDKRPDPLKNDMSSSDYDSSPVIQVHSKWRSVCQFDDKEEEEIKSPLQGEFTNNLNGPSCVPDSIDDIETRNASFNNSQANNLGDSKIDFDSSQVEDGLSKVGESYSKLPTEPSLPHLDKAMAADEYCSPQKLDSQKFHSREGKLILVSPKDSPGLATAAKQEEQKATKPQGKACSSTGRRVQSGSSKASISASDALNRLSNQMTSQKNKLTVASEKSKATLKTNLQMNDSAVSAEQSLDNGSLPKEHCRLEVAGDKSVSSLIDSKFSESFTSMKHLIAAAQAKRRQAQPLSLSHESLIPPFISTTSITHGRSPSPAAVQPFMSGTSHIVQQDARGLYSRTSLPSPSAHSRPVASQHQLDSEEYDNVRVSSGHRAPGGSLSGGTEAAVARDAFEGMIETLSRTKESIGRATRLAIDCAKYGIASEVVELLIQKLENEPSFHRRVDLFFLVDSITQCSHSQKGIAGAAYIPTVQAALPRLLGAAAPPGAGARENRRQCLKVLRLWLERKILPESVLRRYMDDIGGSNDDMAAGVYLRRPSRAERAVDDPIREMEGMLVDEYGSNATFQLPGLLSINVFEDEEDLPRSTCKEISGESPVEPSNAIEEPETCAVTPSDKRHHILEDVDGELEMEDVSGSPKDERPATRNDSSEPDPQQQNSDRILDSGSDNLAELPPLPPGSPPLPLESPPPPPPLPPSPPPPPPPPPPPSSPSPPPPPPPPPLPPPPLQQSQPPPLAVPPRGHPASLPPQSSIPPQMSIPLQPSLPLASMQCQPSLPPPSLLPQPSMPPQPSIPSSTTQLVYQQTVPQEYCRNPLQMLSGGAHPGHANAAVKSEMFPQQSPCFVPTGAGNTCDPSGFSSSRPFDYGHKDMYFNPQSQPNQQFQPANAPPYTQRPYHPGTPAQTSTSHLYPNPKPTVQQHMQQSYPRSYSLPSIPNGRGQYISDEQWRMPSSDFNPDSQSGMWVNGGRPPCSGPPFSQEAGYLRPPAERPSTNNMGYQHPVHNPLTSGAPIPGHGVGHMLPCRPDVSAINCWRPA</sequence>
<feature type="compositionally biased region" description="Low complexity" evidence="8">
    <location>
        <begin position="1271"/>
        <end position="1290"/>
    </location>
</feature>